<protein>
    <submittedName>
        <fullName evidence="2">Uncharacterized protein</fullName>
    </submittedName>
</protein>
<reference evidence="2 3" key="1">
    <citation type="submission" date="2015-09" db="EMBL/GenBank/DDBJ databases">
        <title>Genome announcement of multiple Pseudomonas syringae strains.</title>
        <authorList>
            <person name="Thakur S."/>
            <person name="Wang P.W."/>
            <person name="Gong Y."/>
            <person name="Weir B.S."/>
            <person name="Guttman D.S."/>
        </authorList>
    </citation>
    <scope>NUCLEOTIDE SEQUENCE [LARGE SCALE GENOMIC DNA]</scope>
    <source>
        <strain evidence="2 3">ICMP6289</strain>
    </source>
</reference>
<proteinExistence type="predicted"/>
<evidence type="ECO:0000313" key="2">
    <source>
        <dbReference type="EMBL" id="KPX84151.1"/>
    </source>
</evidence>
<feature type="region of interest" description="Disordered" evidence="1">
    <location>
        <begin position="1"/>
        <end position="20"/>
    </location>
</feature>
<dbReference type="AlphaFoldDB" id="A0A0N8S293"/>
<name>A0A0N8S293_9PSED</name>
<comment type="caution">
    <text evidence="2">The sequence shown here is derived from an EMBL/GenBank/DDBJ whole genome shotgun (WGS) entry which is preliminary data.</text>
</comment>
<keyword evidence="3" id="KW-1185">Reference proteome</keyword>
<evidence type="ECO:0000313" key="3">
    <source>
        <dbReference type="Proteomes" id="UP000050455"/>
    </source>
</evidence>
<organism evidence="2 3">
    <name type="scientific">Pseudomonas meliae</name>
    <dbReference type="NCBI Taxonomy" id="86176"/>
    <lineage>
        <taxon>Bacteria</taxon>
        <taxon>Pseudomonadati</taxon>
        <taxon>Pseudomonadota</taxon>
        <taxon>Gammaproteobacteria</taxon>
        <taxon>Pseudomonadales</taxon>
        <taxon>Pseudomonadaceae</taxon>
        <taxon>Pseudomonas</taxon>
    </lineage>
</organism>
<gene>
    <name evidence="2" type="ORF">ALO64_03819</name>
</gene>
<evidence type="ECO:0000256" key="1">
    <source>
        <dbReference type="SAM" id="MobiDB-lite"/>
    </source>
</evidence>
<accession>A0A0N8S293</accession>
<dbReference type="Proteomes" id="UP000050455">
    <property type="component" value="Unassembled WGS sequence"/>
</dbReference>
<sequence length="55" mass="6148">MNEDFIVSGKQKAESRKPAQGGLSVCFKEFKGLEAEYGAADGTRTRDPRRDRPVF</sequence>
<dbReference type="EMBL" id="LJQT01000359">
    <property type="protein sequence ID" value="KPX84151.1"/>
    <property type="molecule type" value="Genomic_DNA"/>
</dbReference>